<proteinExistence type="inferred from homology"/>
<keyword evidence="4" id="KW-0812">Transmembrane</keyword>
<evidence type="ECO:0000313" key="6">
    <source>
        <dbReference type="Proteomes" id="UP001338582"/>
    </source>
</evidence>
<dbReference type="GO" id="GO:0016020">
    <property type="term" value="C:membrane"/>
    <property type="evidence" value="ECO:0007669"/>
    <property type="project" value="UniProtKB-SubCell"/>
</dbReference>
<feature type="transmembrane region" description="Helical" evidence="4">
    <location>
        <begin position="284"/>
        <end position="306"/>
    </location>
</feature>
<dbReference type="RefSeq" id="XP_062878039.1">
    <property type="nucleotide sequence ID" value="XM_063021969.1"/>
</dbReference>
<keyword evidence="6" id="KW-1185">Reference proteome</keyword>
<keyword evidence="4" id="KW-0472">Membrane</keyword>
<feature type="transmembrane region" description="Helical" evidence="4">
    <location>
        <begin position="216"/>
        <end position="238"/>
    </location>
</feature>
<evidence type="ECO:0000256" key="3">
    <source>
        <dbReference type="SAM" id="MobiDB-lite"/>
    </source>
</evidence>
<evidence type="ECO:0000313" key="5">
    <source>
        <dbReference type="EMBL" id="WPK25657.1"/>
    </source>
</evidence>
<accession>A0AAX4HBB8</accession>
<sequence length="594" mass="65717">MNSKESMLSQSSTFLENSEVEPRDLRTALSADGHEEDKLILRRKRSNVSELSKIISGIRDDHEIDNSEYEAYKCPVVEETLLAQLDQVSKNITQNSGPQSLQEEASLPEDEPSSDHPIDGGFAFWQAFLAMLVVFLTWGANAAFGVFLNLYLHNQLFKSATMYDFALMGGLVVALANILCPFTVIMVKIFGQTWVLIAGIVIQTVGYLLAAECKQFWQLFLCQGVMVGLSFALIFIPGTLVIPTWFDKHLATAMGIAVSGAGLGGLVFSFILNKIISITGDQKWALRAAGLINLVISVFATIFMRVRNKKKLDYKETLSFEFLINALRVVFDVKIFKSYALVLTALWFGIVLMGYVIILYSMAPYATSEGLTAKQSANVLAVLNALQVVGRPAIGRLGDFLGRNNTSLLICCYAGILLLAFWLNAKDYVSIMVLAALVGAPAGVGSTMAQSMGRDVLKFDGVPYKLPAAWSGMNIVVAFFALPAEVIALKLKKGTTAGSYRNAQIFTACAFFFGAIILVVNREWLVRQTLKNRRQMFAANLYAGRTSYLKSEDAEHKLTAEEVEALELRIKRYDRLLSMTPIYFIVRAFYPIRV</sequence>
<dbReference type="EMBL" id="CP138896">
    <property type="protein sequence ID" value="WPK25657.1"/>
    <property type="molecule type" value="Genomic_DNA"/>
</dbReference>
<feature type="transmembrane region" description="Helical" evidence="4">
    <location>
        <begin position="165"/>
        <end position="187"/>
    </location>
</feature>
<keyword evidence="4" id="KW-1133">Transmembrane helix</keyword>
<dbReference type="Gene3D" id="1.20.1250.20">
    <property type="entry name" value="MFS general substrate transporter like domains"/>
    <property type="match status" value="2"/>
</dbReference>
<feature type="transmembrane region" description="Helical" evidence="4">
    <location>
        <begin position="503"/>
        <end position="525"/>
    </location>
</feature>
<dbReference type="InterPro" id="IPR011701">
    <property type="entry name" value="MFS"/>
</dbReference>
<dbReference type="Proteomes" id="UP001338582">
    <property type="component" value="Chromosome 3"/>
</dbReference>
<comment type="subcellular location">
    <subcellularLocation>
        <location evidence="1">Membrane</location>
        <topology evidence="1">Multi-pass membrane protein</topology>
    </subcellularLocation>
</comment>
<feature type="region of interest" description="Disordered" evidence="3">
    <location>
        <begin position="93"/>
        <end position="114"/>
    </location>
</feature>
<feature type="compositionally biased region" description="Polar residues" evidence="3">
    <location>
        <begin position="93"/>
        <end position="103"/>
    </location>
</feature>
<feature type="transmembrane region" description="Helical" evidence="4">
    <location>
        <begin position="194"/>
        <end position="210"/>
    </location>
</feature>
<dbReference type="AlphaFoldDB" id="A0AAX4HBB8"/>
<evidence type="ECO:0008006" key="7">
    <source>
        <dbReference type="Google" id="ProtNLM"/>
    </source>
</evidence>
<evidence type="ECO:0000256" key="4">
    <source>
        <dbReference type="SAM" id="Phobius"/>
    </source>
</evidence>
<dbReference type="SUPFAM" id="SSF103473">
    <property type="entry name" value="MFS general substrate transporter"/>
    <property type="match status" value="1"/>
</dbReference>
<feature type="transmembrane region" description="Helical" evidence="4">
    <location>
        <begin position="338"/>
        <end position="363"/>
    </location>
</feature>
<feature type="transmembrane region" description="Helical" evidence="4">
    <location>
        <begin position="406"/>
        <end position="423"/>
    </location>
</feature>
<protein>
    <recommendedName>
        <fullName evidence="7">Major facilitator superfamily (MFS) profile domain-containing protein</fullName>
    </recommendedName>
</protein>
<feature type="transmembrane region" description="Helical" evidence="4">
    <location>
        <begin position="128"/>
        <end position="153"/>
    </location>
</feature>
<feature type="region of interest" description="Disordered" evidence="3">
    <location>
        <begin position="1"/>
        <end position="32"/>
    </location>
</feature>
<evidence type="ECO:0000256" key="1">
    <source>
        <dbReference type="ARBA" id="ARBA00004141"/>
    </source>
</evidence>
<organism evidence="5 6">
    <name type="scientific">Australozyma saopauloensis</name>
    <dbReference type="NCBI Taxonomy" id="291208"/>
    <lineage>
        <taxon>Eukaryota</taxon>
        <taxon>Fungi</taxon>
        <taxon>Dikarya</taxon>
        <taxon>Ascomycota</taxon>
        <taxon>Saccharomycotina</taxon>
        <taxon>Pichiomycetes</taxon>
        <taxon>Metschnikowiaceae</taxon>
        <taxon>Australozyma</taxon>
    </lineage>
</organism>
<feature type="transmembrane region" description="Helical" evidence="4">
    <location>
        <begin position="429"/>
        <end position="449"/>
    </location>
</feature>
<feature type="transmembrane region" description="Helical" evidence="4">
    <location>
        <begin position="470"/>
        <end position="491"/>
    </location>
</feature>
<dbReference type="InterPro" id="IPR036259">
    <property type="entry name" value="MFS_trans_sf"/>
</dbReference>
<dbReference type="PANTHER" id="PTHR11360:SF315">
    <property type="entry name" value="TRANSPORTER MCH2-RELATED"/>
    <property type="match status" value="1"/>
</dbReference>
<feature type="transmembrane region" description="Helical" evidence="4">
    <location>
        <begin position="250"/>
        <end position="272"/>
    </location>
</feature>
<evidence type="ECO:0000256" key="2">
    <source>
        <dbReference type="ARBA" id="ARBA00006727"/>
    </source>
</evidence>
<reference evidence="5 6" key="1">
    <citation type="submission" date="2023-10" db="EMBL/GenBank/DDBJ databases">
        <title>Draft Genome Sequence of Candida saopaulonensis from a very Premature Infant with Sepsis.</title>
        <authorList>
            <person name="Ning Y."/>
            <person name="Dai R."/>
            <person name="Xiao M."/>
            <person name="Xu Y."/>
            <person name="Yan Q."/>
            <person name="Zhang L."/>
        </authorList>
    </citation>
    <scope>NUCLEOTIDE SEQUENCE [LARGE SCALE GENOMIC DNA]</scope>
    <source>
        <strain evidence="5 6">19XY460</strain>
    </source>
</reference>
<feature type="compositionally biased region" description="Basic and acidic residues" evidence="3">
    <location>
        <begin position="20"/>
        <end position="32"/>
    </location>
</feature>
<comment type="similarity">
    <text evidence="2">Belongs to the major facilitator superfamily. Monocarboxylate porter (TC 2.A.1.13) family.</text>
</comment>
<dbReference type="InterPro" id="IPR050327">
    <property type="entry name" value="Proton-linked_MCT"/>
</dbReference>
<gene>
    <name evidence="5" type="ORF">PUMCH_002982</name>
</gene>
<dbReference type="PANTHER" id="PTHR11360">
    <property type="entry name" value="MONOCARBOXYLATE TRANSPORTER"/>
    <property type="match status" value="1"/>
</dbReference>
<name>A0AAX4HBB8_9ASCO</name>
<dbReference type="Pfam" id="PF07690">
    <property type="entry name" value="MFS_1"/>
    <property type="match status" value="1"/>
</dbReference>
<dbReference type="GeneID" id="88174046"/>
<dbReference type="KEGG" id="asau:88174046"/>
<feature type="compositionally biased region" description="Polar residues" evidence="3">
    <location>
        <begin position="1"/>
        <end position="16"/>
    </location>
</feature>
<dbReference type="GO" id="GO:0022857">
    <property type="term" value="F:transmembrane transporter activity"/>
    <property type="evidence" value="ECO:0007669"/>
    <property type="project" value="InterPro"/>
</dbReference>